<comment type="subcellular location">
    <subcellularLocation>
        <location evidence="6">Nucleus</location>
    </subcellularLocation>
</comment>
<keyword evidence="8" id="KW-1185">Reference proteome</keyword>
<feature type="compositionally biased region" description="Basic and acidic residues" evidence="7">
    <location>
        <begin position="205"/>
        <end position="220"/>
    </location>
</feature>
<dbReference type="GO" id="GO:0008270">
    <property type="term" value="F:zinc ion binding"/>
    <property type="evidence" value="ECO:0007669"/>
    <property type="project" value="UniProtKB-KW"/>
</dbReference>
<organism evidence="8 9">
    <name type="scientific">Frankliniella occidentalis</name>
    <name type="common">Western flower thrips</name>
    <name type="synonym">Euthrips occidentalis</name>
    <dbReference type="NCBI Taxonomy" id="133901"/>
    <lineage>
        <taxon>Eukaryota</taxon>
        <taxon>Metazoa</taxon>
        <taxon>Ecdysozoa</taxon>
        <taxon>Arthropoda</taxon>
        <taxon>Hexapoda</taxon>
        <taxon>Insecta</taxon>
        <taxon>Pterygota</taxon>
        <taxon>Neoptera</taxon>
        <taxon>Paraneoptera</taxon>
        <taxon>Thysanoptera</taxon>
        <taxon>Terebrantia</taxon>
        <taxon>Thripoidea</taxon>
        <taxon>Thripidae</taxon>
        <taxon>Frankliniella</taxon>
    </lineage>
</organism>
<dbReference type="Proteomes" id="UP000504606">
    <property type="component" value="Unplaced"/>
</dbReference>
<feature type="region of interest" description="Disordered" evidence="7">
    <location>
        <begin position="929"/>
        <end position="1041"/>
    </location>
</feature>
<keyword evidence="5" id="KW-0863">Zinc-finger</keyword>
<feature type="compositionally biased region" description="Low complexity" evidence="7">
    <location>
        <begin position="366"/>
        <end position="385"/>
    </location>
</feature>
<dbReference type="PROSITE" id="PS40000">
    <property type="entry name" value="DM_1"/>
    <property type="match status" value="1"/>
</dbReference>
<sequence length="1179" mass="129249">MPSQCTWCERHGEWSLFSQGHLRVCRFYRCKSCQICDANKFCSKFCSKCSNHGISARATPRHTANCRYGACTCSHCRTGAVCVFCKFHGLQEYDAGQHAKFCKFRSRCSCGLCIGERRRQGLDKKETPAKEQPSAQGSHQQKDQSERQSSAQNEEVRAKGSATNFCVFCKLHGAEVFDIGQHAKFCKFRSRCSCGLCFGERRRQGLDKQETPAKEQKTQFEKQTPGQREQEYTEQSKTVENPSSQQSKTEDGLVVTKMSTVTSTKSNVQSKEQTRKRKASAGVSSDPKRARTNLDNCLYCLNHNWHFPMKSHHRDVCMFRLCRCTDCRRVRADLKARLQRTPQVETAVAPPKKPLAVVPPKPRVFSNNTAVTTVPSTSSPPGNTPEKPNRSDDPDPPLNSIETTSGDRPYNLEPPVVKSDVPASPLKTEETDETSVETEKVNETQPASVVSTDEARSNETGVKSAPELQIVEKLVVDKALADMQCSDDSSNDGVTVFLNGEDFAVVDEVGEDSTGDETDLTVSSSSTLKIATLKKIGVSKTEEVDLDRKKDCKVLSTLEDESNNIDEQTAPKVLPNLAISRETEYLENTVLEPEVCSDSVCTSKNTGCDSQITQSQNTEDVAVDSLPDDIGGRVKDSHAPAPDASSLLNCGIERDQMQVDTGTEITQNTLVSTPDDSACGEVGKERTSKDEEECDSMSSLPEPKSTISLINSKSRECINDTSNSHNVTVGANSSESTSDRAFLETKVAADTVPHQYSDFHKNSGTEQERKDIDSTSIINAVENTDVDPSAKGCLLNEGKQPTPAEKTQIETPNINTEEIGEKTPSNDSSKKGEGNEPEQALPTPSVEPSKDASDSPSSDADICRSLLDELAEFGKNLKPYERYPRSASLGNIFSNFQEQPSVRKEHRRRCSAAVPDILERQAQSETLSEIVSASCKGQDEGPPTLTSGDSSSAVQDLPLTNHNCKDKYPNQLTSGDSCSAAVRDLRPLTSPGCKDKDPHPQTSGDSSEQDLHPQTSGDSSKQDLNPPTNGDCNEKDPQPQTIEQPTVDLACSKKDSILPQNGDLPGAVENTHPQTETSQIAELTNAESGSFICAVCGKIFGTLLQLRMHSNIQHQCDPESDDEVRLCRVCSFETSNQVALSDHENAHMGLVSYEKLFLFIKQVDNCISFKNKSSRAERI</sequence>
<keyword evidence="2 6" id="KW-0862">Zinc</keyword>
<evidence type="ECO:0000256" key="1">
    <source>
        <dbReference type="ARBA" id="ARBA00022723"/>
    </source>
</evidence>
<proteinExistence type="predicted"/>
<feature type="region of interest" description="Disordered" evidence="7">
    <location>
        <begin position="673"/>
        <end position="705"/>
    </location>
</feature>
<dbReference type="AlphaFoldDB" id="A0A6J1T4F9"/>
<protein>
    <submittedName>
        <fullName evidence="9">Dentin sialophosphoprotein-like</fullName>
    </submittedName>
</protein>
<evidence type="ECO:0000313" key="9">
    <source>
        <dbReference type="RefSeq" id="XP_026288183.2"/>
    </source>
</evidence>
<dbReference type="RefSeq" id="XP_026288183.2">
    <property type="nucleotide sequence ID" value="XM_026432398.2"/>
</dbReference>
<feature type="compositionally biased region" description="Basic and acidic residues" evidence="7">
    <location>
        <begin position="757"/>
        <end position="773"/>
    </location>
</feature>
<feature type="region of interest" description="Disordered" evidence="7">
    <location>
        <begin position="1055"/>
        <end position="1074"/>
    </location>
</feature>
<feature type="compositionally biased region" description="Low complexity" evidence="7">
    <location>
        <begin position="254"/>
        <end position="268"/>
    </location>
</feature>
<keyword evidence="4 6" id="KW-0539">Nucleus</keyword>
<keyword evidence="1 6" id="KW-0479">Metal-binding</keyword>
<evidence type="ECO:0000256" key="6">
    <source>
        <dbReference type="PROSITE-ProRule" id="PRU00070"/>
    </source>
</evidence>
<evidence type="ECO:0000313" key="8">
    <source>
        <dbReference type="Proteomes" id="UP000504606"/>
    </source>
</evidence>
<feature type="region of interest" description="Disordered" evidence="7">
    <location>
        <begin position="341"/>
        <end position="464"/>
    </location>
</feature>
<keyword evidence="3 6" id="KW-0238">DNA-binding</keyword>
<evidence type="ECO:0000256" key="4">
    <source>
        <dbReference type="ARBA" id="ARBA00023242"/>
    </source>
</evidence>
<dbReference type="Gene3D" id="3.30.160.60">
    <property type="entry name" value="Classic Zinc Finger"/>
    <property type="match status" value="1"/>
</dbReference>
<dbReference type="GO" id="GO:0005634">
    <property type="term" value="C:nucleus"/>
    <property type="evidence" value="ECO:0007669"/>
    <property type="project" value="UniProtKB-SubCell"/>
</dbReference>
<dbReference type="GO" id="GO:0043565">
    <property type="term" value="F:sequence-specific DNA binding"/>
    <property type="evidence" value="ECO:0007669"/>
    <property type="project" value="InterPro"/>
</dbReference>
<dbReference type="OrthoDB" id="10691963at2759"/>
<dbReference type="InterPro" id="IPR001275">
    <property type="entry name" value="DM_DNA-bd"/>
</dbReference>
<dbReference type="SUPFAM" id="SSF82927">
    <property type="entry name" value="Cysteine-rich DNA binding domain, (DM domain)"/>
    <property type="match status" value="1"/>
</dbReference>
<dbReference type="GeneID" id="113213353"/>
<feature type="compositionally biased region" description="Pro residues" evidence="7">
    <location>
        <begin position="351"/>
        <end position="362"/>
    </location>
</feature>
<feature type="compositionally biased region" description="Polar residues" evidence="7">
    <location>
        <begin position="944"/>
        <end position="962"/>
    </location>
</feature>
<evidence type="ECO:0000256" key="7">
    <source>
        <dbReference type="SAM" id="MobiDB-lite"/>
    </source>
</evidence>
<dbReference type="InterPro" id="IPR013087">
    <property type="entry name" value="Znf_C2H2_type"/>
</dbReference>
<gene>
    <name evidence="9" type="primary">LOC113213353</name>
</gene>
<feature type="region of interest" description="Disordered" evidence="7">
    <location>
        <begin position="123"/>
        <end position="154"/>
    </location>
</feature>
<evidence type="ECO:0000256" key="3">
    <source>
        <dbReference type="ARBA" id="ARBA00023125"/>
    </source>
</evidence>
<dbReference type="PROSITE" id="PS50157">
    <property type="entry name" value="ZINC_FINGER_C2H2_2"/>
    <property type="match status" value="1"/>
</dbReference>
<evidence type="ECO:0000256" key="2">
    <source>
        <dbReference type="ARBA" id="ARBA00022833"/>
    </source>
</evidence>
<dbReference type="PROSITE" id="PS00028">
    <property type="entry name" value="ZINC_FINGER_C2H2_1"/>
    <property type="match status" value="1"/>
</dbReference>
<dbReference type="SMART" id="SM00355">
    <property type="entry name" value="ZnF_C2H2"/>
    <property type="match status" value="2"/>
</dbReference>
<feature type="region of interest" description="Disordered" evidence="7">
    <location>
        <begin position="748"/>
        <end position="863"/>
    </location>
</feature>
<dbReference type="KEGG" id="foc:113213353"/>
<feature type="DNA-binding region" description="DM" evidence="6">
    <location>
        <begin position="297"/>
        <end position="340"/>
    </location>
</feature>
<dbReference type="PROSITE" id="PS50809">
    <property type="entry name" value="DM_2"/>
    <property type="match status" value="1"/>
</dbReference>
<accession>A0A6J1T4F9</accession>
<feature type="compositionally biased region" description="Polar residues" evidence="7">
    <location>
        <begin position="1000"/>
        <end position="1031"/>
    </location>
</feature>
<reference evidence="9" key="1">
    <citation type="submission" date="2025-08" db="UniProtKB">
        <authorList>
            <consortium name="RefSeq"/>
        </authorList>
    </citation>
    <scope>IDENTIFICATION</scope>
    <source>
        <tissue evidence="9">Whole organism</tissue>
    </source>
</reference>
<name>A0A6J1T4F9_FRAOC</name>
<evidence type="ECO:0000256" key="5">
    <source>
        <dbReference type="PROSITE-ProRule" id="PRU00042"/>
    </source>
</evidence>
<dbReference type="InterPro" id="IPR036407">
    <property type="entry name" value="DM_DNA-bd_sf"/>
</dbReference>
<feature type="compositionally biased region" description="Polar residues" evidence="7">
    <location>
        <begin position="221"/>
        <end position="247"/>
    </location>
</feature>
<dbReference type="GO" id="GO:0006355">
    <property type="term" value="P:regulation of DNA-templated transcription"/>
    <property type="evidence" value="ECO:0007669"/>
    <property type="project" value="InterPro"/>
</dbReference>
<feature type="region of interest" description="Disordered" evidence="7">
    <location>
        <begin position="205"/>
        <end position="288"/>
    </location>
</feature>